<protein>
    <recommendedName>
        <fullName evidence="3">alpha-glucosidase</fullName>
        <ecNumber evidence="3">3.2.1.20</ecNumber>
    </recommendedName>
</protein>
<comment type="caution">
    <text evidence="9">The sequence shown here is derived from an EMBL/GenBank/DDBJ whole genome shotgun (WGS) entry which is preliminary data.</text>
</comment>
<accession>A0AAN9Y2U7</accession>
<dbReference type="SUPFAM" id="SSF51445">
    <property type="entry name" value="(Trans)glycosidases"/>
    <property type="match status" value="2"/>
</dbReference>
<dbReference type="EC" id="3.2.1.20" evidence="3"/>
<name>A0AAN9Y2U7_9HEMI</name>
<sequence>MSFKDSNGDGVGDLNGIKSKLSHFSDLKIGSIWITPFYESPLNDMGYDISNYTAIHPMFGTMVDFEQLNKEAKKRGIKIIIDFVINHSSDEHIWFQKSVDKIKPYDEFYVWKNPKDYDHTGKPIPPNNWFSIFGGTAWEWNEKRKQFYYHFFSKKQPDFNLRSEKLKQEIKNIMKFWFDKGISGFRVDAVKYFMEDVKLRNEPLLNASIRKDEYTYHDFNHIYTSDLRENIDLIHELRLFVDEINEKKGGEERIMVTEGYSNTTTLMEYYGSQKYPVVHFPFNFAFAVIEDYFTSKTLHGKITEWLNNMPKHGVANWVAENHDSTRIGGRFVHEYQYIINFLIMMLPGVACVYYGQEISMVDGPIRPEQRQDPFEQTHSSHSRDFSRTPMQWDDSLNAGFTTKNKPWLPVNPNYWSENVETQKKHKNSFYNIFKELSRLRKTKTCKFGAFNSYVLSEWIYAFTRVLKGSETYVIVTNLGTELEIVNLSGEIPHLADNLKVLVASNNAGYKKGYSEIQGAISVHIMLHLWIFFGLIGNVICANKTWWKNTEIYEVFIMSFKDSNGDGIGDLNGIRSKLDHFSNLQIGSIWITPFYESPLNDFGYDISNYTAVNPLFGTLEDFKELIKEAKKRGIKILIDFVINHSSDEHIWFKKSIDKIKPYDEFYVWKDPKGYDSHGKPIPPNNWFSLFGGNAWQWNSKREQFYYHAFGKKQPDFNLRSEKLKQELKNIMKFWFDNGVSGLRIDAVGWFIEDALFRDESLLNPSLKKDEYMWRDYNHEYTYELWETFEVVHEFRLFVDEINEKEGGAERIMVSESYTTMTLLMKYYGSEKYPIVHFPFNFKFVDKSDYFTSRKLHEEITEWFKNMPKHGVANWVAETHDRYRIGARYVREYRHIINFLIMMLPGVVCLYYGQEIGMVNGPVRPDQIKDPHIVEEPGRQRDCIRTPMQWDDSMNAGFTTKRKSWLPVNPNYWSKNVKSQKKSKNSFYNIFKELSFLRKTKTCKHGAFNSYVLSEWIYGFTRVLKGSETYLVVTNLGTEMEIVNLSGEIPNLGNTMKVLVASDNAGYKKGDTVRPYSTFPHLFIMRPMSVIVLGSKTQNKSAISVDTEQVTSK</sequence>
<evidence type="ECO:0000256" key="7">
    <source>
        <dbReference type="SAM" id="Phobius"/>
    </source>
</evidence>
<dbReference type="PANTHER" id="PTHR10357">
    <property type="entry name" value="ALPHA-AMYLASE FAMILY MEMBER"/>
    <property type="match status" value="1"/>
</dbReference>
<keyword evidence="7" id="KW-1133">Transmembrane helix</keyword>
<evidence type="ECO:0000256" key="3">
    <source>
        <dbReference type="ARBA" id="ARBA00012741"/>
    </source>
</evidence>
<dbReference type="InterPro" id="IPR006047">
    <property type="entry name" value="GH13_cat_dom"/>
</dbReference>
<dbReference type="EMBL" id="JBBCAQ010000028">
    <property type="protein sequence ID" value="KAK7585936.1"/>
    <property type="molecule type" value="Genomic_DNA"/>
</dbReference>
<keyword evidence="10" id="KW-1185">Reference proteome</keyword>
<dbReference type="InterPro" id="IPR017853">
    <property type="entry name" value="GH"/>
</dbReference>
<feature type="region of interest" description="Disordered" evidence="6">
    <location>
        <begin position="366"/>
        <end position="385"/>
    </location>
</feature>
<dbReference type="FunFam" id="3.90.400.10:FF:000001">
    <property type="entry name" value="Maltase A3, isoform A"/>
    <property type="match status" value="2"/>
</dbReference>
<evidence type="ECO:0000313" key="10">
    <source>
        <dbReference type="Proteomes" id="UP001367676"/>
    </source>
</evidence>
<dbReference type="SMART" id="SM00642">
    <property type="entry name" value="Aamy"/>
    <property type="match status" value="2"/>
</dbReference>
<keyword evidence="5" id="KW-0378">Hydrolase</keyword>
<dbReference type="GO" id="GO:0004558">
    <property type="term" value="F:alpha-1,4-glucosidase activity"/>
    <property type="evidence" value="ECO:0007669"/>
    <property type="project" value="UniProtKB-EC"/>
</dbReference>
<feature type="transmembrane region" description="Helical" evidence="7">
    <location>
        <begin position="894"/>
        <end position="911"/>
    </location>
</feature>
<dbReference type="AlphaFoldDB" id="A0AAN9Y2U7"/>
<comment type="similarity">
    <text evidence="2">Belongs to the glycosyl hydrolase 13 family.</text>
</comment>
<dbReference type="PANTHER" id="PTHR10357:SF179">
    <property type="entry name" value="NEUTRAL AND BASIC AMINO ACID TRANSPORT PROTEIN RBAT"/>
    <property type="match status" value="1"/>
</dbReference>
<keyword evidence="7" id="KW-0812">Transmembrane</keyword>
<feature type="domain" description="Glycosyl hydrolase family 13 catalytic" evidence="8">
    <location>
        <begin position="2"/>
        <end position="387"/>
    </location>
</feature>
<dbReference type="GO" id="GO:0005975">
    <property type="term" value="P:carbohydrate metabolic process"/>
    <property type="evidence" value="ECO:0007669"/>
    <property type="project" value="InterPro"/>
</dbReference>
<evidence type="ECO:0000256" key="5">
    <source>
        <dbReference type="ARBA" id="ARBA00023295"/>
    </source>
</evidence>
<dbReference type="Gene3D" id="3.90.400.10">
    <property type="entry name" value="Oligo-1,6-glucosidase, Domain 2"/>
    <property type="match status" value="2"/>
</dbReference>
<keyword evidence="5" id="KW-0326">Glycosidase</keyword>
<organism evidence="9 10">
    <name type="scientific">Parthenolecanium corni</name>
    <dbReference type="NCBI Taxonomy" id="536013"/>
    <lineage>
        <taxon>Eukaryota</taxon>
        <taxon>Metazoa</taxon>
        <taxon>Ecdysozoa</taxon>
        <taxon>Arthropoda</taxon>
        <taxon>Hexapoda</taxon>
        <taxon>Insecta</taxon>
        <taxon>Pterygota</taxon>
        <taxon>Neoptera</taxon>
        <taxon>Paraneoptera</taxon>
        <taxon>Hemiptera</taxon>
        <taxon>Sternorrhyncha</taxon>
        <taxon>Coccoidea</taxon>
        <taxon>Coccidae</taxon>
        <taxon>Parthenolecanium</taxon>
    </lineage>
</organism>
<evidence type="ECO:0000259" key="8">
    <source>
        <dbReference type="SMART" id="SM00642"/>
    </source>
</evidence>
<evidence type="ECO:0000256" key="2">
    <source>
        <dbReference type="ARBA" id="ARBA00008061"/>
    </source>
</evidence>
<gene>
    <name evidence="9" type="ORF">V9T40_000115</name>
</gene>
<dbReference type="Gene3D" id="3.20.20.80">
    <property type="entry name" value="Glycosidases"/>
    <property type="match status" value="2"/>
</dbReference>
<keyword evidence="4" id="KW-0325">Glycoprotein</keyword>
<keyword evidence="7" id="KW-0472">Membrane</keyword>
<evidence type="ECO:0000256" key="1">
    <source>
        <dbReference type="ARBA" id="ARBA00001657"/>
    </source>
</evidence>
<evidence type="ECO:0000256" key="4">
    <source>
        <dbReference type="ARBA" id="ARBA00023180"/>
    </source>
</evidence>
<feature type="compositionally biased region" description="Basic and acidic residues" evidence="6">
    <location>
        <begin position="366"/>
        <end position="375"/>
    </location>
</feature>
<evidence type="ECO:0000313" key="9">
    <source>
        <dbReference type="EMBL" id="KAK7585936.1"/>
    </source>
</evidence>
<dbReference type="InterPro" id="IPR045857">
    <property type="entry name" value="O16G_dom_2"/>
</dbReference>
<proteinExistence type="inferred from homology"/>
<feature type="transmembrane region" description="Helical" evidence="7">
    <location>
        <begin position="520"/>
        <end position="540"/>
    </location>
</feature>
<comment type="catalytic activity">
    <reaction evidence="1">
        <text>Hydrolysis of terminal, non-reducing (1-&gt;4)-linked alpha-D-glucose residues with release of alpha-D-glucose.</text>
        <dbReference type="EC" id="3.2.1.20"/>
    </reaction>
</comment>
<evidence type="ECO:0000256" key="6">
    <source>
        <dbReference type="SAM" id="MobiDB-lite"/>
    </source>
</evidence>
<dbReference type="Proteomes" id="UP001367676">
    <property type="component" value="Unassembled WGS sequence"/>
</dbReference>
<dbReference type="Pfam" id="PF00128">
    <property type="entry name" value="Alpha-amylase"/>
    <property type="match status" value="2"/>
</dbReference>
<reference evidence="9 10" key="1">
    <citation type="submission" date="2024-03" db="EMBL/GenBank/DDBJ databases">
        <title>Adaptation during the transition from Ophiocordyceps entomopathogen to insect associate is accompanied by gene loss and intensified selection.</title>
        <authorList>
            <person name="Ward C.M."/>
            <person name="Onetto C.A."/>
            <person name="Borneman A.R."/>
        </authorList>
    </citation>
    <scope>NUCLEOTIDE SEQUENCE [LARGE SCALE GENOMIC DNA]</scope>
    <source>
        <strain evidence="9">AWRI1</strain>
        <tissue evidence="9">Single Adult Female</tissue>
    </source>
</reference>
<feature type="domain" description="Glycosyl hydrolase family 13 catalytic" evidence="8">
    <location>
        <begin position="553"/>
        <end position="996"/>
    </location>
</feature>